<keyword evidence="4" id="KW-0479">Metal-binding</keyword>
<comment type="subcellular location">
    <subcellularLocation>
        <location evidence="4">Cytoplasm</location>
    </subcellularLocation>
</comment>
<feature type="active site" evidence="4">
    <location>
        <position position="106"/>
    </location>
</feature>
<keyword evidence="4" id="KW-0234">DNA repair</keyword>
<dbReference type="PROSITE" id="PS50173">
    <property type="entry name" value="UMUC"/>
    <property type="match status" value="1"/>
</dbReference>
<gene>
    <name evidence="4 6" type="primary">dinB</name>
    <name evidence="6" type="ORF">MU0053_000080</name>
</gene>
<keyword evidence="4" id="KW-0239">DNA-directed DNA polymerase</keyword>
<keyword evidence="4 6" id="KW-0548">Nucleotidyltransferase</keyword>
<dbReference type="InterPro" id="IPR050116">
    <property type="entry name" value="DNA_polymerase-Y"/>
</dbReference>
<keyword evidence="4" id="KW-0460">Magnesium</keyword>
<keyword evidence="7" id="KW-1185">Reference proteome</keyword>
<dbReference type="InterPro" id="IPR001126">
    <property type="entry name" value="UmuC"/>
</dbReference>
<dbReference type="SUPFAM" id="SSF56672">
    <property type="entry name" value="DNA/RNA polymerases"/>
    <property type="match status" value="1"/>
</dbReference>
<dbReference type="RefSeq" id="WP_308480465.1">
    <property type="nucleotide sequence ID" value="NZ_OY726397.1"/>
</dbReference>
<dbReference type="InterPro" id="IPR043128">
    <property type="entry name" value="Rev_trsase/Diguanyl_cyclase"/>
</dbReference>
<dbReference type="Pfam" id="PF11798">
    <property type="entry name" value="IMS_HHH"/>
    <property type="match status" value="1"/>
</dbReference>
<dbReference type="Pfam" id="PF11799">
    <property type="entry name" value="IMS_C"/>
    <property type="match status" value="1"/>
</dbReference>
<evidence type="ECO:0000256" key="2">
    <source>
        <dbReference type="ARBA" id="ARBA00025589"/>
    </source>
</evidence>
<feature type="binding site" evidence="4">
    <location>
        <position position="15"/>
    </location>
    <ligand>
        <name>Mg(2+)</name>
        <dbReference type="ChEBI" id="CHEBI:18420"/>
    </ligand>
</feature>
<dbReference type="Proteomes" id="UP001190465">
    <property type="component" value="Chromosome"/>
</dbReference>
<dbReference type="NCBIfam" id="NF002677">
    <property type="entry name" value="PRK02406.1"/>
    <property type="match status" value="1"/>
</dbReference>
<dbReference type="InterPro" id="IPR022880">
    <property type="entry name" value="DNApol_IV"/>
</dbReference>
<comment type="function">
    <text evidence="2 4">Poorly processive, error-prone DNA polymerase involved in untargeted mutagenesis. Copies undamaged DNA at stalled replication forks, which arise in vivo from mismatched or misaligned primer ends. These misaligned primers can be extended by PolIV. Exhibits no 3'-5' exonuclease (proofreading) activity. May be involved in translesional synthesis, in conjunction with the beta clamp from PolIII.</text>
</comment>
<dbReference type="NCBIfam" id="NF003015">
    <property type="entry name" value="PRK03858.1"/>
    <property type="match status" value="1"/>
</dbReference>
<dbReference type="Gene3D" id="3.40.1170.60">
    <property type="match status" value="1"/>
</dbReference>
<keyword evidence="4" id="KW-0235">DNA replication</keyword>
<dbReference type="Gene3D" id="3.30.70.270">
    <property type="match status" value="1"/>
</dbReference>
<keyword evidence="4" id="KW-0963">Cytoplasm</keyword>
<evidence type="ECO:0000256" key="3">
    <source>
        <dbReference type="ARBA" id="ARBA00049244"/>
    </source>
</evidence>
<dbReference type="PANTHER" id="PTHR11076">
    <property type="entry name" value="DNA REPAIR POLYMERASE UMUC / TRANSFERASE FAMILY MEMBER"/>
    <property type="match status" value="1"/>
</dbReference>
<comment type="similarity">
    <text evidence="1 4">Belongs to the DNA polymerase type-Y family.</text>
</comment>
<keyword evidence="4" id="KW-0515">Mutator protein</keyword>
<dbReference type="GO" id="GO:0003887">
    <property type="term" value="F:DNA-directed DNA polymerase activity"/>
    <property type="evidence" value="ECO:0007669"/>
    <property type="project" value="UniProtKB-EC"/>
</dbReference>
<accession>A0ABM9L8C1</accession>
<dbReference type="EC" id="2.7.7.7" evidence="4"/>
<dbReference type="InterPro" id="IPR036775">
    <property type="entry name" value="DNA_pol_Y-fam_lit_finger_sf"/>
</dbReference>
<feature type="site" description="Substrate discrimination" evidence="4">
    <location>
        <position position="20"/>
    </location>
</feature>
<evidence type="ECO:0000313" key="7">
    <source>
        <dbReference type="Proteomes" id="UP001190465"/>
    </source>
</evidence>
<comment type="cofactor">
    <cofactor evidence="4">
        <name>Mg(2+)</name>
        <dbReference type="ChEBI" id="CHEBI:18420"/>
    </cofactor>
    <text evidence="4">Binds 2 magnesium ions per subunit.</text>
</comment>
<comment type="catalytic activity">
    <reaction evidence="3 4">
        <text>DNA(n) + a 2'-deoxyribonucleoside 5'-triphosphate = DNA(n+1) + diphosphate</text>
        <dbReference type="Rhea" id="RHEA:22508"/>
        <dbReference type="Rhea" id="RHEA-COMP:17339"/>
        <dbReference type="Rhea" id="RHEA-COMP:17340"/>
        <dbReference type="ChEBI" id="CHEBI:33019"/>
        <dbReference type="ChEBI" id="CHEBI:61560"/>
        <dbReference type="ChEBI" id="CHEBI:173112"/>
        <dbReference type="EC" id="2.7.7.7"/>
    </reaction>
</comment>
<feature type="domain" description="UmuC" evidence="5">
    <location>
        <begin position="11"/>
        <end position="187"/>
    </location>
</feature>
<dbReference type="Gene3D" id="1.10.150.20">
    <property type="entry name" value="5' to 3' exonuclease, C-terminal subdomain"/>
    <property type="match status" value="1"/>
</dbReference>
<evidence type="ECO:0000256" key="1">
    <source>
        <dbReference type="ARBA" id="ARBA00010945"/>
    </source>
</evidence>
<dbReference type="HAMAP" id="MF_01113">
    <property type="entry name" value="DNApol_IV"/>
    <property type="match status" value="1"/>
</dbReference>
<evidence type="ECO:0000259" key="5">
    <source>
        <dbReference type="PROSITE" id="PS50173"/>
    </source>
</evidence>
<keyword evidence="4" id="KW-0227">DNA damage</keyword>
<comment type="subunit">
    <text evidence="4">Monomer.</text>
</comment>
<dbReference type="InterPro" id="IPR043502">
    <property type="entry name" value="DNA/RNA_pol_sf"/>
</dbReference>
<evidence type="ECO:0000256" key="4">
    <source>
        <dbReference type="HAMAP-Rule" id="MF_01113"/>
    </source>
</evidence>
<dbReference type="Gene3D" id="3.30.1490.100">
    <property type="entry name" value="DNA polymerase, Y-family, little finger domain"/>
    <property type="match status" value="1"/>
</dbReference>
<dbReference type="InterPro" id="IPR017961">
    <property type="entry name" value="DNA_pol_Y-fam_little_finger"/>
</dbReference>
<organism evidence="6 7">
    <name type="scientific">[Mycobacterium] burgundiense</name>
    <dbReference type="NCBI Taxonomy" id="3064286"/>
    <lineage>
        <taxon>Bacteria</taxon>
        <taxon>Bacillati</taxon>
        <taxon>Actinomycetota</taxon>
        <taxon>Actinomycetes</taxon>
        <taxon>Mycobacteriales</taxon>
        <taxon>Mycobacteriaceae</taxon>
        <taxon>Mycolicibacterium</taxon>
    </lineage>
</organism>
<dbReference type="Pfam" id="PF00817">
    <property type="entry name" value="IMS"/>
    <property type="match status" value="1"/>
</dbReference>
<sequence length="403" mass="42830">MFVSDAAPVAILHADLDAFYAAVEQRDDPALRGRPVIVGAGVVLAASYEAKACGVRTAMGGRQARQLCPDAIVVPPRMTAYSQASAAVFEVFHDTTPLVEPISVDEAFLDVGGLARTAGDPVTIAARLREQVRERVGLPITVGIARTKFLAKVASQVAKPDGLLLVPAEGELAFLHPLPVRRLWGVGAKTEEKLRAHGIHTVAQVAELTETTLAAMVGGAMGHQLYCLSRNIDRRRVVTGVRRRSVGAQRALGRAGNTMTAAEVDAVVVNLIDRITRRMRAAQRTGRTVTLRLRFADFGRATRSHTLPRATASTEPILSAARALVADATPVTAERGLTLIGFAVSNIDRGGAQQLELPLDAGADLLAVDLAVDDVRRRFGTAALTRGVLLGRDPGIEVPQLPD</sequence>
<protein>
    <recommendedName>
        <fullName evidence="4">DNA polymerase IV</fullName>
        <shortName evidence="4">Pol IV</shortName>
        <ecNumber evidence="4">2.7.7.7</ecNumber>
    </recommendedName>
</protein>
<dbReference type="CDD" id="cd03586">
    <property type="entry name" value="PolY_Pol_IV_kappa"/>
    <property type="match status" value="1"/>
</dbReference>
<dbReference type="PANTHER" id="PTHR11076:SF33">
    <property type="entry name" value="DNA POLYMERASE KAPPA"/>
    <property type="match status" value="1"/>
</dbReference>
<name>A0ABM9L8C1_9MYCO</name>
<dbReference type="EMBL" id="OY726397">
    <property type="protein sequence ID" value="CAJ1494551.1"/>
    <property type="molecule type" value="Genomic_DNA"/>
</dbReference>
<reference evidence="6 7" key="1">
    <citation type="submission" date="2023-08" db="EMBL/GenBank/DDBJ databases">
        <authorList>
            <person name="Folkvardsen B D."/>
            <person name="Norman A."/>
        </authorList>
    </citation>
    <scope>NUCLEOTIDE SEQUENCE [LARGE SCALE GENOMIC DNA]</scope>
    <source>
        <strain evidence="6 7">Mu0053</strain>
    </source>
</reference>
<proteinExistence type="inferred from homology"/>
<feature type="binding site" evidence="4">
    <location>
        <position position="105"/>
    </location>
    <ligand>
        <name>Mg(2+)</name>
        <dbReference type="ChEBI" id="CHEBI:18420"/>
    </ligand>
</feature>
<keyword evidence="4 6" id="KW-0808">Transferase</keyword>
<keyword evidence="4" id="KW-0238">DNA-binding</keyword>
<dbReference type="SUPFAM" id="SSF100879">
    <property type="entry name" value="Lesion bypass DNA polymerase (Y-family), little finger domain"/>
    <property type="match status" value="1"/>
</dbReference>
<dbReference type="InterPro" id="IPR024728">
    <property type="entry name" value="PolY_HhH_motif"/>
</dbReference>
<evidence type="ECO:0000313" key="6">
    <source>
        <dbReference type="EMBL" id="CAJ1494551.1"/>
    </source>
</evidence>